<dbReference type="GO" id="GO:0016791">
    <property type="term" value="F:phosphatase activity"/>
    <property type="evidence" value="ECO:0007669"/>
    <property type="project" value="UniProtKB-ARBA"/>
</dbReference>
<evidence type="ECO:0000313" key="8">
    <source>
        <dbReference type="Proteomes" id="UP000256941"/>
    </source>
</evidence>
<keyword evidence="3 6" id="KW-0479">Metal-binding</keyword>
<dbReference type="GO" id="GO:0000105">
    <property type="term" value="P:L-histidine biosynthetic process"/>
    <property type="evidence" value="ECO:0007669"/>
    <property type="project" value="TreeGrafter"/>
</dbReference>
<name>A0A3D9XS86_PARVE</name>
<feature type="binding site" evidence="6">
    <location>
        <position position="87"/>
    </location>
    <ligand>
        <name>Mg(2+)</name>
        <dbReference type="ChEBI" id="CHEBI:18420"/>
        <label>1</label>
        <note>catalytic</note>
    </ligand>
</feature>
<evidence type="ECO:0000256" key="1">
    <source>
        <dbReference type="ARBA" id="ARBA00001946"/>
    </source>
</evidence>
<gene>
    <name evidence="7" type="ORF">BDD41_1727</name>
</gene>
<evidence type="ECO:0000313" key="7">
    <source>
        <dbReference type="EMBL" id="REF73196.1"/>
    </source>
</evidence>
<dbReference type="InterPro" id="IPR051090">
    <property type="entry name" value="Inositol_monoP_superfamily"/>
</dbReference>
<feature type="binding site" evidence="6">
    <location>
        <position position="84"/>
    </location>
    <ligand>
        <name>Mg(2+)</name>
        <dbReference type="ChEBI" id="CHEBI:18420"/>
        <label>1</label>
        <note>catalytic</note>
    </ligand>
</feature>
<proteinExistence type="inferred from homology"/>
<accession>A0A3D9XS86</accession>
<comment type="similarity">
    <text evidence="2">Belongs to the inositol monophosphatase superfamily.</text>
</comment>
<dbReference type="PANTHER" id="PTHR43200">
    <property type="entry name" value="PHOSPHATASE"/>
    <property type="match status" value="1"/>
</dbReference>
<keyword evidence="5 6" id="KW-0460">Magnesium</keyword>
<dbReference type="PRINTS" id="PR00377">
    <property type="entry name" value="IMPHPHTASES"/>
</dbReference>
<dbReference type="Gene3D" id="3.40.190.80">
    <property type="match status" value="1"/>
</dbReference>
<dbReference type="SUPFAM" id="SSF56655">
    <property type="entry name" value="Carbohydrate phosphatase"/>
    <property type="match status" value="1"/>
</dbReference>
<dbReference type="AlphaFoldDB" id="A0A3D9XS86"/>
<feature type="binding site" evidence="6">
    <location>
        <position position="86"/>
    </location>
    <ligand>
        <name>Mg(2+)</name>
        <dbReference type="ChEBI" id="CHEBI:18420"/>
        <label>1</label>
        <note>catalytic</note>
    </ligand>
</feature>
<evidence type="ECO:0000256" key="2">
    <source>
        <dbReference type="ARBA" id="ARBA00009759"/>
    </source>
</evidence>
<evidence type="ECO:0000256" key="5">
    <source>
        <dbReference type="ARBA" id="ARBA00022842"/>
    </source>
</evidence>
<dbReference type="EMBL" id="QTUJ01000001">
    <property type="protein sequence ID" value="REF73196.1"/>
    <property type="molecule type" value="Genomic_DNA"/>
</dbReference>
<dbReference type="InterPro" id="IPR000760">
    <property type="entry name" value="Inositol_monophosphatase-like"/>
</dbReference>
<protein>
    <submittedName>
        <fullName evidence="7">Histidinol phosphatase-like enzyme (Inositol monophosphatase family)</fullName>
    </submittedName>
</protein>
<evidence type="ECO:0000256" key="4">
    <source>
        <dbReference type="ARBA" id="ARBA00022801"/>
    </source>
</evidence>
<dbReference type="Gene3D" id="3.30.540.10">
    <property type="entry name" value="Fructose-1,6-Bisphosphatase, subunit A, domain 1"/>
    <property type="match status" value="1"/>
</dbReference>
<dbReference type="Pfam" id="PF00459">
    <property type="entry name" value="Inositol_P"/>
    <property type="match status" value="1"/>
</dbReference>
<dbReference type="Proteomes" id="UP000256941">
    <property type="component" value="Unassembled WGS sequence"/>
</dbReference>
<evidence type="ECO:0000256" key="3">
    <source>
        <dbReference type="ARBA" id="ARBA00022723"/>
    </source>
</evidence>
<reference evidence="7 8" key="1">
    <citation type="submission" date="2018-08" db="EMBL/GenBank/DDBJ databases">
        <title>Genomic Encyclopedia of Archaeal and Bacterial Type Strains, Phase II (KMG-II): from individual species to whole genera.</title>
        <authorList>
            <person name="Goeker M."/>
        </authorList>
    </citation>
    <scope>NUCLEOTIDE SEQUENCE [LARGE SCALE GENOMIC DNA]</scope>
    <source>
        <strain evidence="7 8">DSM 17099</strain>
    </source>
</reference>
<feature type="binding site" evidence="6">
    <location>
        <position position="68"/>
    </location>
    <ligand>
        <name>Mg(2+)</name>
        <dbReference type="ChEBI" id="CHEBI:18420"/>
        <label>1</label>
        <note>catalytic</note>
    </ligand>
</feature>
<evidence type="ECO:0000256" key="6">
    <source>
        <dbReference type="PIRSR" id="PIRSR600760-2"/>
    </source>
</evidence>
<dbReference type="PANTHER" id="PTHR43200:SF6">
    <property type="entry name" value="3'(2'),5'-BISPHOSPHATE NUCLEOTIDASE"/>
    <property type="match status" value="1"/>
</dbReference>
<feature type="binding site" evidence="6">
    <location>
        <position position="210"/>
    </location>
    <ligand>
        <name>Mg(2+)</name>
        <dbReference type="ChEBI" id="CHEBI:18420"/>
        <label>1</label>
        <note>catalytic</note>
    </ligand>
</feature>
<sequence length="260" mass="28854">MKCPQEFVFAANYLADMARSRSLEFFRGEIGAEVKADTSLVTIADRSVETMMRDAIREWFPDHGIVGEEFPVHNPDAEYQWVLDPIDGTYRFAAGHPQFGTLIALARHRKPILGVIDIPAMDERWSGAHGWPTVHIRQGRRSEVRTRSCTAVKDATVFFCSGIMWRNDPMAVWNGMHGVNRLLDGDSYSYGLLSSGFADVIVDSGMKPWDFMPIVPIIEGAGGRVTDWQGMPLTLDSGIEVVALGDPALLDDVLRRVSAA</sequence>
<organism evidence="7 8">
    <name type="scientific">Paracoccus versutus</name>
    <name type="common">Thiobacillus versutus</name>
    <dbReference type="NCBI Taxonomy" id="34007"/>
    <lineage>
        <taxon>Bacteria</taxon>
        <taxon>Pseudomonadati</taxon>
        <taxon>Pseudomonadota</taxon>
        <taxon>Alphaproteobacteria</taxon>
        <taxon>Rhodobacterales</taxon>
        <taxon>Paracoccaceae</taxon>
        <taxon>Paracoccus</taxon>
    </lineage>
</organism>
<dbReference type="GO" id="GO:0046872">
    <property type="term" value="F:metal ion binding"/>
    <property type="evidence" value="ECO:0007669"/>
    <property type="project" value="UniProtKB-KW"/>
</dbReference>
<comment type="cofactor">
    <cofactor evidence="1 6">
        <name>Mg(2+)</name>
        <dbReference type="ChEBI" id="CHEBI:18420"/>
    </cofactor>
</comment>
<keyword evidence="4" id="KW-0378">Hydrolase</keyword>
<dbReference type="RefSeq" id="WP_116221321.1">
    <property type="nucleotide sequence ID" value="NZ_CP038196.1"/>
</dbReference>
<comment type="caution">
    <text evidence="7">The sequence shown here is derived from an EMBL/GenBank/DDBJ whole genome shotgun (WGS) entry which is preliminary data.</text>
</comment>